<keyword evidence="5 12" id="KW-0378">Hydrolase</keyword>
<evidence type="ECO:0000256" key="7">
    <source>
        <dbReference type="ARBA" id="ARBA00022912"/>
    </source>
</evidence>
<dbReference type="AlphaFoldDB" id="A0AAW1U788"/>
<keyword evidence="7 12" id="KW-0904">Protein phosphatase</keyword>
<evidence type="ECO:0000256" key="3">
    <source>
        <dbReference type="ARBA" id="ARBA00022723"/>
    </source>
</evidence>
<gene>
    <name evidence="14" type="ORF">WA026_013893</name>
</gene>
<dbReference type="Proteomes" id="UP001431783">
    <property type="component" value="Unassembled WGS sequence"/>
</dbReference>
<evidence type="ECO:0000256" key="1">
    <source>
        <dbReference type="ARBA" id="ARBA00004123"/>
    </source>
</evidence>
<comment type="caution">
    <text evidence="14">The sequence shown here is derived from an EMBL/GenBank/DDBJ whole genome shotgun (WGS) entry which is preliminary data.</text>
</comment>
<dbReference type="PANTHER" id="PTHR14732:SF0">
    <property type="entry name" value="RNA POLYMERASE II SUBUNIT B1 CTD PHOSPHATASE RPAP2-RELATED"/>
    <property type="match status" value="1"/>
</dbReference>
<evidence type="ECO:0000256" key="11">
    <source>
        <dbReference type="PROSITE-ProRule" id="PRU00812"/>
    </source>
</evidence>
<dbReference type="InterPro" id="IPR038534">
    <property type="entry name" value="Rtr1/RPAP2_sf"/>
</dbReference>
<dbReference type="Pfam" id="PF04181">
    <property type="entry name" value="RPAP2_Rtr1"/>
    <property type="match status" value="1"/>
</dbReference>
<dbReference type="GO" id="GO:0008270">
    <property type="term" value="F:zinc ion binding"/>
    <property type="evidence" value="ECO:0007669"/>
    <property type="project" value="UniProtKB-KW"/>
</dbReference>
<dbReference type="PANTHER" id="PTHR14732">
    <property type="entry name" value="RNA POLYMERASE II SUBUNIT B1 CTD PHOSPHATASE RPAP2-RELATED"/>
    <property type="match status" value="1"/>
</dbReference>
<keyword evidence="8 12" id="KW-0539">Nucleus</keyword>
<evidence type="ECO:0000256" key="4">
    <source>
        <dbReference type="ARBA" id="ARBA00022771"/>
    </source>
</evidence>
<accession>A0AAW1U788</accession>
<dbReference type="GO" id="GO:0043175">
    <property type="term" value="F:RNA polymerase core enzyme binding"/>
    <property type="evidence" value="ECO:0007669"/>
    <property type="project" value="UniProtKB-UniRule"/>
</dbReference>
<dbReference type="PROSITE" id="PS51479">
    <property type="entry name" value="ZF_RTR1"/>
    <property type="match status" value="1"/>
</dbReference>
<dbReference type="EMBL" id="JARQZJ010000037">
    <property type="protein sequence ID" value="KAK9876519.1"/>
    <property type="molecule type" value="Genomic_DNA"/>
</dbReference>
<dbReference type="GO" id="GO:0005737">
    <property type="term" value="C:cytoplasm"/>
    <property type="evidence" value="ECO:0007669"/>
    <property type="project" value="TreeGrafter"/>
</dbReference>
<name>A0AAW1U788_9CUCU</name>
<protein>
    <recommendedName>
        <fullName evidence="12">RNA polymerase II subunit B1 CTD phosphatase RPAP2 homolog</fullName>
        <ecNumber evidence="12">3.1.3.16</ecNumber>
    </recommendedName>
</protein>
<evidence type="ECO:0000256" key="2">
    <source>
        <dbReference type="ARBA" id="ARBA00005676"/>
    </source>
</evidence>
<evidence type="ECO:0000256" key="9">
    <source>
        <dbReference type="ARBA" id="ARBA00047761"/>
    </source>
</evidence>
<keyword evidence="3 12" id="KW-0479">Metal-binding</keyword>
<dbReference type="GO" id="GO:0008420">
    <property type="term" value="F:RNA polymerase II CTD heptapeptide repeat phosphatase activity"/>
    <property type="evidence" value="ECO:0007669"/>
    <property type="project" value="UniProtKB-UniRule"/>
</dbReference>
<evidence type="ECO:0000313" key="14">
    <source>
        <dbReference type="EMBL" id="KAK9876519.1"/>
    </source>
</evidence>
<comment type="catalytic activity">
    <reaction evidence="10 12">
        <text>O-phospho-L-threonyl-[protein] + H2O = L-threonyl-[protein] + phosphate</text>
        <dbReference type="Rhea" id="RHEA:47004"/>
        <dbReference type="Rhea" id="RHEA-COMP:11060"/>
        <dbReference type="Rhea" id="RHEA-COMP:11605"/>
        <dbReference type="ChEBI" id="CHEBI:15377"/>
        <dbReference type="ChEBI" id="CHEBI:30013"/>
        <dbReference type="ChEBI" id="CHEBI:43474"/>
        <dbReference type="ChEBI" id="CHEBI:61977"/>
        <dbReference type="EC" id="3.1.3.16"/>
    </reaction>
</comment>
<dbReference type="InterPro" id="IPR039693">
    <property type="entry name" value="Rtr1/RPAP2"/>
</dbReference>
<comment type="catalytic activity">
    <reaction evidence="9 12">
        <text>O-phospho-L-seryl-[protein] + H2O = L-seryl-[protein] + phosphate</text>
        <dbReference type="Rhea" id="RHEA:20629"/>
        <dbReference type="Rhea" id="RHEA-COMP:9863"/>
        <dbReference type="Rhea" id="RHEA-COMP:11604"/>
        <dbReference type="ChEBI" id="CHEBI:15377"/>
        <dbReference type="ChEBI" id="CHEBI:29999"/>
        <dbReference type="ChEBI" id="CHEBI:43474"/>
        <dbReference type="ChEBI" id="CHEBI:83421"/>
        <dbReference type="EC" id="3.1.3.16"/>
    </reaction>
</comment>
<evidence type="ECO:0000256" key="5">
    <source>
        <dbReference type="ARBA" id="ARBA00022801"/>
    </source>
</evidence>
<comment type="subcellular location">
    <subcellularLocation>
        <location evidence="1 12">Nucleus</location>
    </subcellularLocation>
</comment>
<feature type="domain" description="RTR1-type" evidence="13">
    <location>
        <begin position="62"/>
        <end position="146"/>
    </location>
</feature>
<reference evidence="14 15" key="1">
    <citation type="submission" date="2023-03" db="EMBL/GenBank/DDBJ databases">
        <title>Genome insight into feeding habits of ladybird beetles.</title>
        <authorList>
            <person name="Li H.-S."/>
            <person name="Huang Y.-H."/>
            <person name="Pang H."/>
        </authorList>
    </citation>
    <scope>NUCLEOTIDE SEQUENCE [LARGE SCALE GENOMIC DNA]</scope>
    <source>
        <strain evidence="14">SYSU_2023b</strain>
        <tissue evidence="14">Whole body</tissue>
    </source>
</reference>
<evidence type="ECO:0000259" key="13">
    <source>
        <dbReference type="PROSITE" id="PS51479"/>
    </source>
</evidence>
<dbReference type="EC" id="3.1.3.16" evidence="12"/>
<evidence type="ECO:0000313" key="15">
    <source>
        <dbReference type="Proteomes" id="UP001431783"/>
    </source>
</evidence>
<evidence type="ECO:0000256" key="6">
    <source>
        <dbReference type="ARBA" id="ARBA00022833"/>
    </source>
</evidence>
<keyword evidence="15" id="KW-1185">Reference proteome</keyword>
<keyword evidence="6 12" id="KW-0862">Zinc</keyword>
<proteinExistence type="inferred from homology"/>
<dbReference type="Gene3D" id="1.25.40.820">
    <property type="match status" value="1"/>
</dbReference>
<keyword evidence="4 12" id="KW-0863">Zinc-finger</keyword>
<evidence type="ECO:0000256" key="12">
    <source>
        <dbReference type="RuleBase" id="RU367080"/>
    </source>
</evidence>
<comment type="similarity">
    <text evidence="2 11 12">Belongs to the RPAP2 family.</text>
</comment>
<evidence type="ECO:0000256" key="8">
    <source>
        <dbReference type="ARBA" id="ARBA00023242"/>
    </source>
</evidence>
<organism evidence="14 15">
    <name type="scientific">Henosepilachna vigintioctopunctata</name>
    <dbReference type="NCBI Taxonomy" id="420089"/>
    <lineage>
        <taxon>Eukaryota</taxon>
        <taxon>Metazoa</taxon>
        <taxon>Ecdysozoa</taxon>
        <taxon>Arthropoda</taxon>
        <taxon>Hexapoda</taxon>
        <taxon>Insecta</taxon>
        <taxon>Pterygota</taxon>
        <taxon>Neoptera</taxon>
        <taxon>Endopterygota</taxon>
        <taxon>Coleoptera</taxon>
        <taxon>Polyphaga</taxon>
        <taxon>Cucujiformia</taxon>
        <taxon>Coccinelloidea</taxon>
        <taxon>Coccinellidae</taxon>
        <taxon>Epilachninae</taxon>
        <taxon>Epilachnini</taxon>
        <taxon>Henosepilachna</taxon>
    </lineage>
</organism>
<sequence length="677" mass="78607">MEQEYLEDYIKLSQNIDAPKNGHSKVENFITTSQKRKECEDRAIKIVELLLEGTVRPETFLKSIVYLNSTYYQDIVEERAIAKLCGYALCGKKLKTVSSNKRYSISTKNNKVYDLNEYGYFCSIHCFNASNYVKNQIDDSPLWLRDFEDIPTFNLLPKKDGHLSKGIDLRSKVTSTSHQDFVPVTSFAELSLNDFVQLEDTENDKSKCFKLSTVLKSEELCRLKKSQEKKNSKQHLETLIEDEAQEKTHPIYDKEEQLNEKQDNVISFIKKSNDITKNLGDLDKHVVTKLTNNISLKERVSKHTNDTCSEISGQSDEYLKQIAKTSPCNSEKSYFNAENDKITKKLSNLKDLNQKIKNKFTKTKVKLIDPIPLKTETFQIEKKNNQHNTDELMLKDSPLLKLRFSHKNFLQVENQVRSSVKQWITLDTLIFIHGENKIKEILNEKKLNEYYDKLKVAQLEVTQQHKYASICKRLQMQELLDQKWDSEFASSKMLRPVPDFTDLRKEKRELDIKVKHFLGGMLYEADDSNFHIKETQENEEENVPVVLPLVDVNSQNALRRRVLLTNLNKSIKFFLKVVKCNSTTMFSDLQDLIKTLKLSADNVVFKPIVSDYLGFICLKILALRDCQLRDLLKKREAIQYENLIFDFLPGKSEVCHSCLNLIENVDIFIGNYVVSET</sequence>
<comment type="function">
    <text evidence="12">Putative RNA polymerase II subunit B1 C-terminal domain (CTD) phosphatase involved in RNA polymerase II transcription regulation.</text>
</comment>
<dbReference type="GO" id="GO:0005634">
    <property type="term" value="C:nucleus"/>
    <property type="evidence" value="ECO:0007669"/>
    <property type="project" value="UniProtKB-SubCell"/>
</dbReference>
<evidence type="ECO:0000256" key="10">
    <source>
        <dbReference type="ARBA" id="ARBA00048336"/>
    </source>
</evidence>
<dbReference type="InterPro" id="IPR007308">
    <property type="entry name" value="Rtr1/RPAP2_dom"/>
</dbReference>